<proteinExistence type="predicted"/>
<evidence type="ECO:0000313" key="1">
    <source>
        <dbReference type="EMBL" id="QDQ25300.1"/>
    </source>
</evidence>
<name>A0A516SAX3_9NEIS</name>
<organism evidence="1 2">
    <name type="scientific">Chitinimonas arctica</name>
    <dbReference type="NCBI Taxonomy" id="2594795"/>
    <lineage>
        <taxon>Bacteria</taxon>
        <taxon>Pseudomonadati</taxon>
        <taxon>Pseudomonadota</taxon>
        <taxon>Betaproteobacteria</taxon>
        <taxon>Neisseriales</taxon>
        <taxon>Chitinibacteraceae</taxon>
        <taxon>Chitinimonas</taxon>
    </lineage>
</organism>
<accession>A0A516SAX3</accession>
<dbReference type="RefSeq" id="WP_143856225.1">
    <property type="nucleotide sequence ID" value="NZ_CP041730.1"/>
</dbReference>
<keyword evidence="2" id="KW-1185">Reference proteome</keyword>
<evidence type="ECO:0000313" key="2">
    <source>
        <dbReference type="Proteomes" id="UP000317550"/>
    </source>
</evidence>
<sequence length="138" mass="15369">MKEADLVQFASTCRNAMEGWATRSGSMFHRFPIGACGDATNLIGRLLKEHFGLNGEYVCGEQHPTLASGNHAWYEAAGYIIDITHDQFEDTGLVGWVFPLSSTWHTSFGEIERSTYCEGWFGYPYDAYAAMLAALEAR</sequence>
<reference evidence="2" key="1">
    <citation type="submission" date="2019-07" db="EMBL/GenBank/DDBJ databases">
        <title>Chitinimonas sp. nov., isolated from Ny-Alesund, arctica soil.</title>
        <authorList>
            <person name="Xu Q."/>
            <person name="Peng F."/>
        </authorList>
    </citation>
    <scope>NUCLEOTIDE SEQUENCE [LARGE SCALE GENOMIC DNA]</scope>
    <source>
        <strain evidence="2">R3-44</strain>
    </source>
</reference>
<dbReference type="AlphaFoldDB" id="A0A516SAX3"/>
<dbReference type="KEGG" id="cari:FNU76_02430"/>
<dbReference type="OrthoDB" id="573272at2"/>
<protein>
    <submittedName>
        <fullName evidence="1">Uncharacterized protein</fullName>
    </submittedName>
</protein>
<dbReference type="EMBL" id="CP041730">
    <property type="protein sequence ID" value="QDQ25300.1"/>
    <property type="molecule type" value="Genomic_DNA"/>
</dbReference>
<gene>
    <name evidence="1" type="ORF">FNU76_02430</name>
</gene>
<dbReference type="Proteomes" id="UP000317550">
    <property type="component" value="Chromosome"/>
</dbReference>